<evidence type="ECO:0008006" key="5">
    <source>
        <dbReference type="Google" id="ProtNLM"/>
    </source>
</evidence>
<comment type="caution">
    <text evidence="3">The sequence shown here is derived from an EMBL/GenBank/DDBJ whole genome shotgun (WGS) entry which is preliminary data.</text>
</comment>
<protein>
    <recommendedName>
        <fullName evidence="5">Dual specificity protein phosphatase 19</fullName>
    </recommendedName>
</protein>
<dbReference type="AlphaFoldDB" id="A0AAN8R6A8"/>
<dbReference type="SMART" id="SM00195">
    <property type="entry name" value="DSPc"/>
    <property type="match status" value="1"/>
</dbReference>
<dbReference type="SUPFAM" id="SSF52799">
    <property type="entry name" value="(Phosphotyrosine protein) phosphatases II"/>
    <property type="match status" value="1"/>
</dbReference>
<keyword evidence="4" id="KW-1185">Reference proteome</keyword>
<dbReference type="Gene3D" id="3.90.190.10">
    <property type="entry name" value="Protein tyrosine phosphatase superfamily"/>
    <property type="match status" value="1"/>
</dbReference>
<name>A0AAN8R6A8_9TELE</name>
<reference evidence="3 4" key="1">
    <citation type="submission" date="2021-04" db="EMBL/GenBank/DDBJ databases">
        <authorList>
            <person name="De Guttry C."/>
            <person name="Zahm M."/>
            <person name="Klopp C."/>
            <person name="Cabau C."/>
            <person name="Louis A."/>
            <person name="Berthelot C."/>
            <person name="Parey E."/>
            <person name="Roest Crollius H."/>
            <person name="Montfort J."/>
            <person name="Robinson-Rechavi M."/>
            <person name="Bucao C."/>
            <person name="Bouchez O."/>
            <person name="Gislard M."/>
            <person name="Lluch J."/>
            <person name="Milhes M."/>
            <person name="Lampietro C."/>
            <person name="Lopez Roques C."/>
            <person name="Donnadieu C."/>
            <person name="Braasch I."/>
            <person name="Desvignes T."/>
            <person name="Postlethwait J."/>
            <person name="Bobe J."/>
            <person name="Wedekind C."/>
            <person name="Guiguen Y."/>
        </authorList>
    </citation>
    <scope>NUCLEOTIDE SEQUENCE [LARGE SCALE GENOMIC DNA]</scope>
    <source>
        <strain evidence="3">Cs_M1</strain>
        <tissue evidence="3">Blood</tissue>
    </source>
</reference>
<feature type="domain" description="Tyrosine-protein phosphatase" evidence="1">
    <location>
        <begin position="71"/>
        <end position="209"/>
    </location>
</feature>
<evidence type="ECO:0000313" key="4">
    <source>
        <dbReference type="Proteomes" id="UP001356427"/>
    </source>
</evidence>
<feature type="domain" description="Tyrosine specific protein phosphatases" evidence="2">
    <location>
        <begin position="133"/>
        <end position="194"/>
    </location>
</feature>
<dbReference type="Proteomes" id="UP001356427">
    <property type="component" value="Unassembled WGS sequence"/>
</dbReference>
<dbReference type="InterPro" id="IPR000387">
    <property type="entry name" value="Tyr_Pase_dom"/>
</dbReference>
<dbReference type="PROSITE" id="PS50056">
    <property type="entry name" value="TYR_PHOSPHATASE_2"/>
    <property type="match status" value="1"/>
</dbReference>
<evidence type="ECO:0000259" key="1">
    <source>
        <dbReference type="PROSITE" id="PS50054"/>
    </source>
</evidence>
<accession>A0AAN8R6A8</accession>
<dbReference type="EMBL" id="JAGTTL010000003">
    <property type="protein sequence ID" value="KAK6325084.1"/>
    <property type="molecule type" value="Genomic_DNA"/>
</dbReference>
<evidence type="ECO:0000313" key="3">
    <source>
        <dbReference type="EMBL" id="KAK6325084.1"/>
    </source>
</evidence>
<dbReference type="GO" id="GO:0008579">
    <property type="term" value="F:JUN kinase phosphatase activity"/>
    <property type="evidence" value="ECO:0007669"/>
    <property type="project" value="TreeGrafter"/>
</dbReference>
<dbReference type="InterPro" id="IPR020422">
    <property type="entry name" value="TYR_PHOSPHATASE_DUAL_dom"/>
</dbReference>
<dbReference type="GO" id="GO:0005737">
    <property type="term" value="C:cytoplasm"/>
    <property type="evidence" value="ECO:0007669"/>
    <property type="project" value="TreeGrafter"/>
</dbReference>
<evidence type="ECO:0000259" key="2">
    <source>
        <dbReference type="PROSITE" id="PS50056"/>
    </source>
</evidence>
<dbReference type="PANTHER" id="PTHR46377">
    <property type="entry name" value="DUAL SPECIFICITY PROTEIN PHOSPHATASE 19"/>
    <property type="match status" value="1"/>
</dbReference>
<dbReference type="PANTHER" id="PTHR46377:SF1">
    <property type="entry name" value="DUAL SPECIFICITY PROTEIN PHOSPHATASE 19"/>
    <property type="match status" value="1"/>
</dbReference>
<dbReference type="Pfam" id="PF00782">
    <property type="entry name" value="DSPc"/>
    <property type="match status" value="1"/>
</dbReference>
<dbReference type="InterPro" id="IPR000340">
    <property type="entry name" value="Dual-sp_phosphatase_cat-dom"/>
</dbReference>
<sequence length="209" mass="23364">MHSLAQEIQGFSKTKLKKQSTVVTTVLGRRHIETMDDTNMHENEDPVMSGCGFVQDTSLDLQVGIIKPFLLLCMIQTCLFLQHPKTPAQDIETLKKFKVSHVLNVAYGVKNSFPDLFSYKTVTILDIPETDITSYLQECSQFIDQAKTESGVVLVHCNAGVSRAASVLIGYLMDREGLGFDEAFALVKEARPSIRPNPGFHEQLKNYKP</sequence>
<dbReference type="InterPro" id="IPR029021">
    <property type="entry name" value="Prot-tyrosine_phosphatase-like"/>
</dbReference>
<dbReference type="PROSITE" id="PS50054">
    <property type="entry name" value="TYR_PHOSPHATASE_DUAL"/>
    <property type="match status" value="1"/>
</dbReference>
<proteinExistence type="predicted"/>
<gene>
    <name evidence="3" type="ORF">J4Q44_G00044260</name>
</gene>
<organism evidence="3 4">
    <name type="scientific">Coregonus suidteri</name>
    <dbReference type="NCBI Taxonomy" id="861788"/>
    <lineage>
        <taxon>Eukaryota</taxon>
        <taxon>Metazoa</taxon>
        <taxon>Chordata</taxon>
        <taxon>Craniata</taxon>
        <taxon>Vertebrata</taxon>
        <taxon>Euteleostomi</taxon>
        <taxon>Actinopterygii</taxon>
        <taxon>Neopterygii</taxon>
        <taxon>Teleostei</taxon>
        <taxon>Protacanthopterygii</taxon>
        <taxon>Salmoniformes</taxon>
        <taxon>Salmonidae</taxon>
        <taxon>Coregoninae</taxon>
        <taxon>Coregonus</taxon>
    </lineage>
</organism>